<name>A0AAW2P934_9LAMI</name>
<dbReference type="PANTHER" id="PTHR33240:SF15">
    <property type="entry name" value="GAG-PRO-LIKE PROTEIN"/>
    <property type="match status" value="1"/>
</dbReference>
<protein>
    <submittedName>
        <fullName evidence="1">Uncharacterized protein</fullName>
    </submittedName>
</protein>
<dbReference type="AlphaFoldDB" id="A0AAW2P934"/>
<dbReference type="EMBL" id="JACGWM010000009">
    <property type="protein sequence ID" value="KAL0352334.1"/>
    <property type="molecule type" value="Genomic_DNA"/>
</dbReference>
<evidence type="ECO:0000313" key="1">
    <source>
        <dbReference type="EMBL" id="KAL0352334.1"/>
    </source>
</evidence>
<proteinExistence type="predicted"/>
<dbReference type="PANTHER" id="PTHR33240">
    <property type="entry name" value="OS08G0508500 PROTEIN"/>
    <property type="match status" value="1"/>
</dbReference>
<gene>
    <name evidence="1" type="ORF">Scaly_1622100</name>
</gene>
<reference evidence="1" key="1">
    <citation type="submission" date="2020-06" db="EMBL/GenBank/DDBJ databases">
        <authorList>
            <person name="Li T."/>
            <person name="Hu X."/>
            <person name="Zhang T."/>
            <person name="Song X."/>
            <person name="Zhang H."/>
            <person name="Dai N."/>
            <person name="Sheng W."/>
            <person name="Hou X."/>
            <person name="Wei L."/>
        </authorList>
    </citation>
    <scope>NUCLEOTIDE SEQUENCE</scope>
    <source>
        <strain evidence="1">KEN8</strain>
        <tissue evidence="1">Leaf</tissue>
    </source>
</reference>
<accession>A0AAW2P934</accession>
<organism evidence="1">
    <name type="scientific">Sesamum calycinum</name>
    <dbReference type="NCBI Taxonomy" id="2727403"/>
    <lineage>
        <taxon>Eukaryota</taxon>
        <taxon>Viridiplantae</taxon>
        <taxon>Streptophyta</taxon>
        <taxon>Embryophyta</taxon>
        <taxon>Tracheophyta</taxon>
        <taxon>Spermatophyta</taxon>
        <taxon>Magnoliopsida</taxon>
        <taxon>eudicotyledons</taxon>
        <taxon>Gunneridae</taxon>
        <taxon>Pentapetalae</taxon>
        <taxon>asterids</taxon>
        <taxon>lamiids</taxon>
        <taxon>Lamiales</taxon>
        <taxon>Pedaliaceae</taxon>
        <taxon>Sesamum</taxon>
    </lineage>
</organism>
<sequence length="213" mass="23514">MPPHEQVPPPRVEPPLPGVPAEEAMIQLTQKALLALIHDASTRAVVETIGQFAAQHPINLPPLSPRRSRELSSALEQEEQSAQLLKVNTLLISFSGEMIEPLGEVMLALSLGSFRKRSTKMVKFLVVKAPSTYNIILGRSSLNLFRAIASTPHMKLKFSTSFGVGEVVGDELMTKECYANTLKRPREKLDGKAPDVKGKRMMISIEHEVRDTP</sequence>
<comment type="caution">
    <text evidence="1">The sequence shown here is derived from an EMBL/GenBank/DDBJ whole genome shotgun (WGS) entry which is preliminary data.</text>
</comment>
<reference evidence="1" key="2">
    <citation type="journal article" date="2024" name="Plant">
        <title>Genomic evolution and insights into agronomic trait innovations of Sesamum species.</title>
        <authorList>
            <person name="Miao H."/>
            <person name="Wang L."/>
            <person name="Qu L."/>
            <person name="Liu H."/>
            <person name="Sun Y."/>
            <person name="Le M."/>
            <person name="Wang Q."/>
            <person name="Wei S."/>
            <person name="Zheng Y."/>
            <person name="Lin W."/>
            <person name="Duan Y."/>
            <person name="Cao H."/>
            <person name="Xiong S."/>
            <person name="Wang X."/>
            <person name="Wei L."/>
            <person name="Li C."/>
            <person name="Ma Q."/>
            <person name="Ju M."/>
            <person name="Zhao R."/>
            <person name="Li G."/>
            <person name="Mu C."/>
            <person name="Tian Q."/>
            <person name="Mei H."/>
            <person name="Zhang T."/>
            <person name="Gao T."/>
            <person name="Zhang H."/>
        </authorList>
    </citation>
    <scope>NUCLEOTIDE SEQUENCE</scope>
    <source>
        <strain evidence="1">KEN8</strain>
    </source>
</reference>